<proteinExistence type="predicted"/>
<feature type="compositionally biased region" description="Basic residues" evidence="1">
    <location>
        <begin position="72"/>
        <end position="90"/>
    </location>
</feature>
<name>A0AAD2D055_EUPCR</name>
<feature type="region of interest" description="Disordered" evidence="1">
    <location>
        <begin position="70"/>
        <end position="91"/>
    </location>
</feature>
<gene>
    <name evidence="2" type="ORF">ECRASSUSDP1_LOCUS16654</name>
</gene>
<evidence type="ECO:0000313" key="3">
    <source>
        <dbReference type="Proteomes" id="UP001295684"/>
    </source>
</evidence>
<accession>A0AAD2D055</accession>
<organism evidence="2 3">
    <name type="scientific">Euplotes crassus</name>
    <dbReference type="NCBI Taxonomy" id="5936"/>
    <lineage>
        <taxon>Eukaryota</taxon>
        <taxon>Sar</taxon>
        <taxon>Alveolata</taxon>
        <taxon>Ciliophora</taxon>
        <taxon>Intramacronucleata</taxon>
        <taxon>Spirotrichea</taxon>
        <taxon>Hypotrichia</taxon>
        <taxon>Euplotida</taxon>
        <taxon>Euplotidae</taxon>
        <taxon>Moneuplotes</taxon>
    </lineage>
</organism>
<evidence type="ECO:0000313" key="2">
    <source>
        <dbReference type="EMBL" id="CAI2375292.1"/>
    </source>
</evidence>
<protein>
    <submittedName>
        <fullName evidence="2">Uncharacterized protein</fullName>
    </submittedName>
</protein>
<dbReference type="AlphaFoldDB" id="A0AAD2D055"/>
<dbReference type="EMBL" id="CAMPGE010016756">
    <property type="protein sequence ID" value="CAI2375292.1"/>
    <property type="molecule type" value="Genomic_DNA"/>
</dbReference>
<reference evidence="2" key="1">
    <citation type="submission" date="2023-07" db="EMBL/GenBank/DDBJ databases">
        <authorList>
            <consortium name="AG Swart"/>
            <person name="Singh M."/>
            <person name="Singh A."/>
            <person name="Seah K."/>
            <person name="Emmerich C."/>
        </authorList>
    </citation>
    <scope>NUCLEOTIDE SEQUENCE</scope>
    <source>
        <strain evidence="2">DP1</strain>
    </source>
</reference>
<keyword evidence="3" id="KW-1185">Reference proteome</keyword>
<evidence type="ECO:0000256" key="1">
    <source>
        <dbReference type="SAM" id="MobiDB-lite"/>
    </source>
</evidence>
<dbReference type="Proteomes" id="UP001295684">
    <property type="component" value="Unassembled WGS sequence"/>
</dbReference>
<comment type="caution">
    <text evidence="2">The sequence shown here is derived from an EMBL/GenBank/DDBJ whole genome shotgun (WGS) entry which is preliminary data.</text>
</comment>
<sequence length="229" mass="27133">MHLTAASDPIPTPKFLSFVSLNSRRGSITKRKPGPQNKWKVIGDYILSQKPYEMPIRERYAKKATEIYQNKLKNKQKRKKEQKKKSKTKNSFRDFMVPTKQSSRKCSYIPKKIKEEKKIDLFKPLRNKRKINHKKCFKVQWNSTLFFSPREIERGRPIIFQNYTQGMEESIQTQKTKRRYRKGSLSRKETSKIFDRIVNKDIPGTSRSKRSSLQGLYSIRGSFMNKTIC</sequence>